<evidence type="ECO:0000256" key="10">
    <source>
        <dbReference type="SAM" id="Phobius"/>
    </source>
</evidence>
<dbReference type="GO" id="GO:0140359">
    <property type="term" value="F:ABC-type transporter activity"/>
    <property type="evidence" value="ECO:0007669"/>
    <property type="project" value="InterPro"/>
</dbReference>
<evidence type="ECO:0000256" key="1">
    <source>
        <dbReference type="ARBA" id="ARBA00004141"/>
    </source>
</evidence>
<evidence type="ECO:0000256" key="9">
    <source>
        <dbReference type="SAM" id="MobiDB-lite"/>
    </source>
</evidence>
<keyword evidence="7 10" id="KW-0472">Membrane</keyword>
<dbReference type="FunFam" id="3.40.50.300:FF:000186">
    <property type="entry name" value="ATP-binding cassette sub-family B member 7, mitochondrial"/>
    <property type="match status" value="1"/>
</dbReference>
<dbReference type="HOGENOM" id="CLU_000604_6_1_1"/>
<dbReference type="InterPro" id="IPR003593">
    <property type="entry name" value="AAA+_ATPase"/>
</dbReference>
<dbReference type="Gene3D" id="1.20.1560.10">
    <property type="entry name" value="ABC transporter type 1, transmembrane domain"/>
    <property type="match status" value="1"/>
</dbReference>
<feature type="transmembrane region" description="Helical" evidence="10">
    <location>
        <begin position="20"/>
        <end position="40"/>
    </location>
</feature>
<dbReference type="Pfam" id="PF00005">
    <property type="entry name" value="ABC_tran"/>
    <property type="match status" value="1"/>
</dbReference>
<dbReference type="CDD" id="cd18583">
    <property type="entry name" value="ABC_6TM_HMT1"/>
    <property type="match status" value="1"/>
</dbReference>
<gene>
    <name evidence="13" type="ORF">PITC_017730</name>
</gene>
<dbReference type="Proteomes" id="UP000030104">
    <property type="component" value="Unassembled WGS sequence"/>
</dbReference>
<feature type="transmembrane region" description="Helical" evidence="10">
    <location>
        <begin position="361"/>
        <end position="380"/>
    </location>
</feature>
<evidence type="ECO:0000256" key="5">
    <source>
        <dbReference type="ARBA" id="ARBA00022840"/>
    </source>
</evidence>
<dbReference type="GO" id="GO:0005524">
    <property type="term" value="F:ATP binding"/>
    <property type="evidence" value="ECO:0007669"/>
    <property type="project" value="UniProtKB-KW"/>
</dbReference>
<comment type="similarity">
    <text evidence="8">Belongs to the ABC transporter superfamily. ABCB family. Heavy Metal importer (TC 3.A.1.210) subfamily.</text>
</comment>
<evidence type="ECO:0000256" key="4">
    <source>
        <dbReference type="ARBA" id="ARBA00022741"/>
    </source>
</evidence>
<evidence type="ECO:0000256" key="3">
    <source>
        <dbReference type="ARBA" id="ARBA00022692"/>
    </source>
</evidence>
<dbReference type="InterPro" id="IPR036640">
    <property type="entry name" value="ABC1_TM_sf"/>
</dbReference>
<dbReference type="InterPro" id="IPR011527">
    <property type="entry name" value="ABC1_TM_dom"/>
</dbReference>
<organism evidence="13 14">
    <name type="scientific">Penicillium italicum</name>
    <name type="common">Blue mold</name>
    <dbReference type="NCBI Taxonomy" id="40296"/>
    <lineage>
        <taxon>Eukaryota</taxon>
        <taxon>Fungi</taxon>
        <taxon>Dikarya</taxon>
        <taxon>Ascomycota</taxon>
        <taxon>Pezizomycotina</taxon>
        <taxon>Eurotiomycetes</taxon>
        <taxon>Eurotiomycetidae</taxon>
        <taxon>Eurotiales</taxon>
        <taxon>Aspergillaceae</taxon>
        <taxon>Penicillium</taxon>
    </lineage>
</organism>
<dbReference type="PANTHER" id="PTHR24221">
    <property type="entry name" value="ATP-BINDING CASSETTE SUB-FAMILY B"/>
    <property type="match status" value="1"/>
</dbReference>
<evidence type="ECO:0000256" key="8">
    <source>
        <dbReference type="ARBA" id="ARBA00024363"/>
    </source>
</evidence>
<dbReference type="STRING" id="40296.A0A0A2LAV8"/>
<keyword evidence="2" id="KW-0813">Transport</keyword>
<evidence type="ECO:0000256" key="2">
    <source>
        <dbReference type="ARBA" id="ARBA00022448"/>
    </source>
</evidence>
<dbReference type="EMBL" id="JQGA01000264">
    <property type="protein sequence ID" value="KGO76333.1"/>
    <property type="molecule type" value="Genomic_DNA"/>
</dbReference>
<dbReference type="FunFam" id="1.20.1560.10:FF:000050">
    <property type="entry name" value="Vacuolar ABC heavy metal transporter (Hmt1)"/>
    <property type="match status" value="1"/>
</dbReference>
<protein>
    <submittedName>
        <fullName evidence="13">ABC transporter, integral membrane type 1</fullName>
    </submittedName>
</protein>
<dbReference type="SUPFAM" id="SSF90123">
    <property type="entry name" value="ABC transporter transmembrane region"/>
    <property type="match status" value="1"/>
</dbReference>
<dbReference type="PROSITE" id="PS50893">
    <property type="entry name" value="ABC_TRANSPORTER_2"/>
    <property type="match status" value="1"/>
</dbReference>
<dbReference type="OrthoDB" id="6500128at2759"/>
<dbReference type="PROSITE" id="PS00211">
    <property type="entry name" value="ABC_TRANSPORTER_1"/>
    <property type="match status" value="1"/>
</dbReference>
<dbReference type="PANTHER" id="PTHR24221:SF651">
    <property type="entry name" value="HEAVY METAL TOLERANCE PROTEIN"/>
    <property type="match status" value="1"/>
</dbReference>
<evidence type="ECO:0000313" key="14">
    <source>
        <dbReference type="Proteomes" id="UP000030104"/>
    </source>
</evidence>
<evidence type="ECO:0000256" key="6">
    <source>
        <dbReference type="ARBA" id="ARBA00022989"/>
    </source>
</evidence>
<feature type="domain" description="ABC transmembrane type-1" evidence="12">
    <location>
        <begin position="244"/>
        <end position="530"/>
    </location>
</feature>
<keyword evidence="14" id="KW-1185">Reference proteome</keyword>
<proteinExistence type="inferred from homology"/>
<dbReference type="InterPro" id="IPR039421">
    <property type="entry name" value="Type_1_exporter"/>
</dbReference>
<dbReference type="Pfam" id="PF00664">
    <property type="entry name" value="ABC_membrane"/>
    <property type="match status" value="1"/>
</dbReference>
<sequence length="816" mass="91746">MMVMARDLPTELARNRYKGWFVWLTLFVLATYVAEAAIHMTHAMISKSEQWWCGQAVVVFVVGSFFTHTVIFISLLDTNPAPSIAQFVPWLSAIPFEVTILSTSVSIYSHTHREPTIEDPFGGRLRTNITCWEALEISAGSVRIFLLALLVASYIFKSAYKHRAFEEAENAHPGETTSLLDSRGNANSDDSDGLTDGQQTPEVEAWVRPLTTPSTNWMEYLSGYSLFFPYLWPYKSFRLQIVVVICFAILIVQRAVNILVPYQVGVIADSLSTSDGTLTVPWMPICLYIIYRWLQGSQGFLESVRSNLWISVSQYAYMELSTAAFEHVHNLGLDFHLGKKMGEVLSALTKGSSINTFLEQVTFQVLPMFIDLAIAIGYFLVVFDVYYALAVAIMTFFYLYSTVKIASWRANMRRQMVNASRQEDAVKNDSLVSYETVKYFNAEEYEFNRYRGAVSDYLRAEWHSLFAQNLMNIFQNVVFMLGLLITCFICAYQVARGQRAVGQFVTLLTYMAQLQAPLNIFGTFYRYIQSALINAERLLELFRVQPSVVDAPSATPLAVCHGRITFDNIQFSYDTRKPALDGLTFDCKPGTTTALVGESGGGKSTIFRLLYRFYNPSGGKLLIDGHDTQTLTIDSVRRHIGIVPQDTVLFNETIMYNLKYANQDATDEEVYEACRAASVHEKIMAFPDGYETKVGDRGLRLSGGEKQRVAIARTIIKKPQIILLDEATAALDSETEQNIQEALSVLSRGRTVLVIAHRLSTITTADNIVVLHEGRVAESGTHEQLLASHGRYTTMWQKQIRAQTESVGLEILSGKV</sequence>
<dbReference type="InterPro" id="IPR017871">
    <property type="entry name" value="ABC_transporter-like_CS"/>
</dbReference>
<feature type="transmembrane region" description="Helical" evidence="10">
    <location>
        <begin position="134"/>
        <end position="156"/>
    </location>
</feature>
<keyword evidence="5" id="KW-0067">ATP-binding</keyword>
<comment type="subcellular location">
    <subcellularLocation>
        <location evidence="1">Membrane</location>
        <topology evidence="1">Multi-pass membrane protein</topology>
    </subcellularLocation>
</comment>
<keyword evidence="3 10" id="KW-0812">Transmembrane</keyword>
<dbReference type="InterPro" id="IPR027417">
    <property type="entry name" value="P-loop_NTPase"/>
</dbReference>
<dbReference type="PhylomeDB" id="A0A0A2LAV8"/>
<dbReference type="GO" id="GO:0005774">
    <property type="term" value="C:vacuolar membrane"/>
    <property type="evidence" value="ECO:0007669"/>
    <property type="project" value="TreeGrafter"/>
</dbReference>
<dbReference type="Gene3D" id="3.40.50.300">
    <property type="entry name" value="P-loop containing nucleotide triphosphate hydrolases"/>
    <property type="match status" value="1"/>
</dbReference>
<feature type="transmembrane region" description="Helical" evidence="10">
    <location>
        <begin position="241"/>
        <end position="264"/>
    </location>
</feature>
<evidence type="ECO:0000313" key="13">
    <source>
        <dbReference type="EMBL" id="KGO76333.1"/>
    </source>
</evidence>
<comment type="caution">
    <text evidence="13">The sequence shown here is derived from an EMBL/GenBank/DDBJ whole genome shotgun (WGS) entry which is preliminary data.</text>
</comment>
<dbReference type="OMA" id="WRANMRR"/>
<feature type="transmembrane region" description="Helical" evidence="10">
    <location>
        <begin position="386"/>
        <end position="406"/>
    </location>
</feature>
<dbReference type="GO" id="GO:0000041">
    <property type="term" value="P:transition metal ion transport"/>
    <property type="evidence" value="ECO:0007669"/>
    <property type="project" value="UniProtKB-ARBA"/>
</dbReference>
<keyword evidence="4" id="KW-0547">Nucleotide-binding</keyword>
<dbReference type="CDD" id="cd03253">
    <property type="entry name" value="ABCC_ATM1_transporter"/>
    <property type="match status" value="1"/>
</dbReference>
<dbReference type="SMART" id="SM00382">
    <property type="entry name" value="AAA"/>
    <property type="match status" value="1"/>
</dbReference>
<evidence type="ECO:0000256" key="7">
    <source>
        <dbReference type="ARBA" id="ARBA00023136"/>
    </source>
</evidence>
<evidence type="ECO:0000259" key="12">
    <source>
        <dbReference type="PROSITE" id="PS50929"/>
    </source>
</evidence>
<name>A0A0A2LAV8_PENIT</name>
<feature type="transmembrane region" description="Helical" evidence="10">
    <location>
        <begin position="52"/>
        <end position="75"/>
    </location>
</feature>
<dbReference type="PROSITE" id="PS50929">
    <property type="entry name" value="ABC_TM1F"/>
    <property type="match status" value="1"/>
</dbReference>
<dbReference type="AlphaFoldDB" id="A0A0A2LAV8"/>
<feature type="region of interest" description="Disordered" evidence="9">
    <location>
        <begin position="171"/>
        <end position="198"/>
    </location>
</feature>
<reference evidence="13 14" key="1">
    <citation type="journal article" date="2015" name="Mol. Plant Microbe Interact.">
        <title>Genome, transcriptome, and functional analyses of Penicillium expansum provide new insights into secondary metabolism and pathogenicity.</title>
        <authorList>
            <person name="Ballester A.R."/>
            <person name="Marcet-Houben M."/>
            <person name="Levin E."/>
            <person name="Sela N."/>
            <person name="Selma-Lazaro C."/>
            <person name="Carmona L."/>
            <person name="Wisniewski M."/>
            <person name="Droby S."/>
            <person name="Gonzalez-Candelas L."/>
            <person name="Gabaldon T."/>
        </authorList>
    </citation>
    <scope>NUCLEOTIDE SEQUENCE [LARGE SCALE GENOMIC DNA]</scope>
    <source>
        <strain evidence="13 14">PHI-1</strain>
    </source>
</reference>
<dbReference type="SUPFAM" id="SSF52540">
    <property type="entry name" value="P-loop containing nucleoside triphosphate hydrolases"/>
    <property type="match status" value="1"/>
</dbReference>
<keyword evidence="6 10" id="KW-1133">Transmembrane helix</keyword>
<feature type="domain" description="ABC transporter" evidence="11">
    <location>
        <begin position="564"/>
        <end position="798"/>
    </location>
</feature>
<evidence type="ECO:0000259" key="11">
    <source>
        <dbReference type="PROSITE" id="PS50893"/>
    </source>
</evidence>
<accession>A0A0A2LAV8</accession>
<dbReference type="GO" id="GO:0016887">
    <property type="term" value="F:ATP hydrolysis activity"/>
    <property type="evidence" value="ECO:0007669"/>
    <property type="project" value="InterPro"/>
</dbReference>
<feature type="compositionally biased region" description="Polar residues" evidence="9">
    <location>
        <begin position="175"/>
        <end position="188"/>
    </location>
</feature>
<dbReference type="InterPro" id="IPR003439">
    <property type="entry name" value="ABC_transporter-like_ATP-bd"/>
</dbReference>
<feature type="transmembrane region" description="Helical" evidence="10">
    <location>
        <begin position="473"/>
        <end position="495"/>
    </location>
</feature>